<feature type="signal peptide" evidence="1">
    <location>
        <begin position="1"/>
        <end position="18"/>
    </location>
</feature>
<dbReference type="STRING" id="558151.ACM46_06265"/>
<keyword evidence="3" id="KW-1185">Reference proteome</keyword>
<sequence>MKCSFLLVLAVLPMMSCSGNDDPAVENIKPVEKEVYSLVYQNYSVQSISAYKGPAGQKTAPSESYLNSYWSTYQEPAWKKITLDLKNSTIQLISGTSADISYSIKVEKDSVFINENNSQSFIGIFSKNYSQFMLKRSFRYIKKMPRANTDALVISQKAVFGTTLYEDIFGKNIFNTPSEMTTTGDDVLWTNIDYHYKNL</sequence>
<gene>
    <name evidence="2" type="ORF">ACM46_06265</name>
</gene>
<evidence type="ECO:0000256" key="1">
    <source>
        <dbReference type="SAM" id="SignalP"/>
    </source>
</evidence>
<name>A0A0J7L8X5_9FLAO</name>
<dbReference type="EMBL" id="LFND01000002">
    <property type="protein sequence ID" value="KMQ65490.1"/>
    <property type="molecule type" value="Genomic_DNA"/>
</dbReference>
<dbReference type="OrthoDB" id="1244261at2"/>
<dbReference type="RefSeq" id="WP_048505784.1">
    <property type="nucleotide sequence ID" value="NZ_LFND01000002.1"/>
</dbReference>
<evidence type="ECO:0000313" key="3">
    <source>
        <dbReference type="Proteomes" id="UP000036261"/>
    </source>
</evidence>
<protein>
    <recommendedName>
        <fullName evidence="4">Lipoprotein</fullName>
    </recommendedName>
</protein>
<feature type="chain" id="PRO_5005290838" description="Lipoprotein" evidence="1">
    <location>
        <begin position="19"/>
        <end position="199"/>
    </location>
</feature>
<dbReference type="Proteomes" id="UP000036261">
    <property type="component" value="Unassembled WGS sequence"/>
</dbReference>
<comment type="caution">
    <text evidence="2">The sequence shown here is derived from an EMBL/GenBank/DDBJ whole genome shotgun (WGS) entry which is preliminary data.</text>
</comment>
<accession>A0A0J7L8X5</accession>
<organism evidence="2 3">
    <name type="scientific">Chryseobacterium angstadtii</name>
    <dbReference type="NCBI Taxonomy" id="558151"/>
    <lineage>
        <taxon>Bacteria</taxon>
        <taxon>Pseudomonadati</taxon>
        <taxon>Bacteroidota</taxon>
        <taxon>Flavobacteriia</taxon>
        <taxon>Flavobacteriales</taxon>
        <taxon>Weeksellaceae</taxon>
        <taxon>Chryseobacterium group</taxon>
        <taxon>Chryseobacterium</taxon>
    </lineage>
</organism>
<keyword evidence="1" id="KW-0732">Signal</keyword>
<reference evidence="2 3" key="1">
    <citation type="journal article" date="2013" name="Int. J. Syst. Evol. Microbiol.">
        <title>Chryseobacterium angstadtii sp. nov., isolated from a newt tank.</title>
        <authorList>
            <person name="Kirk K.E."/>
            <person name="Hoffman J.A."/>
            <person name="Smith K.A."/>
            <person name="Strahan B.L."/>
            <person name="Failor K.C."/>
            <person name="Krebs J.E."/>
            <person name="Gale A.N."/>
            <person name="Do T.D."/>
            <person name="Sontag T.C."/>
            <person name="Batties A.M."/>
            <person name="Mistiszyn K."/>
            <person name="Newman J.D."/>
        </authorList>
    </citation>
    <scope>NUCLEOTIDE SEQUENCE [LARGE SCALE GENOMIC DNA]</scope>
    <source>
        <strain evidence="2 3">KM</strain>
    </source>
</reference>
<evidence type="ECO:0000313" key="2">
    <source>
        <dbReference type="EMBL" id="KMQ65490.1"/>
    </source>
</evidence>
<dbReference type="AlphaFoldDB" id="A0A0J7L8X5"/>
<dbReference type="PATRIC" id="fig|558151.6.peg.1313"/>
<proteinExistence type="predicted"/>
<evidence type="ECO:0008006" key="4">
    <source>
        <dbReference type="Google" id="ProtNLM"/>
    </source>
</evidence>